<organism evidence="7 8">
    <name type="scientific">Clostridium fermenticellae</name>
    <dbReference type="NCBI Taxonomy" id="2068654"/>
    <lineage>
        <taxon>Bacteria</taxon>
        <taxon>Bacillati</taxon>
        <taxon>Bacillota</taxon>
        <taxon>Clostridia</taxon>
        <taxon>Eubacteriales</taxon>
        <taxon>Clostridiaceae</taxon>
        <taxon>Clostridium</taxon>
    </lineage>
</organism>
<feature type="transmembrane region" description="Helical" evidence="5">
    <location>
        <begin position="285"/>
        <end position="306"/>
    </location>
</feature>
<feature type="transmembrane region" description="Helical" evidence="5">
    <location>
        <begin position="558"/>
        <end position="581"/>
    </location>
</feature>
<dbReference type="GO" id="GO:0000271">
    <property type="term" value="P:polysaccharide biosynthetic process"/>
    <property type="evidence" value="ECO:0007669"/>
    <property type="project" value="InterPro"/>
</dbReference>
<name>A0A386H612_9CLOT</name>
<feature type="transmembrane region" description="Helical" evidence="5">
    <location>
        <begin position="90"/>
        <end position="112"/>
    </location>
</feature>
<dbReference type="KEGG" id="cfer:D4Z93_11755"/>
<evidence type="ECO:0000313" key="8">
    <source>
        <dbReference type="Proteomes" id="UP000266301"/>
    </source>
</evidence>
<dbReference type="EMBL" id="CP032416">
    <property type="protein sequence ID" value="AYD41152.1"/>
    <property type="molecule type" value="Genomic_DNA"/>
</dbReference>
<evidence type="ECO:0000256" key="4">
    <source>
        <dbReference type="ARBA" id="ARBA00023136"/>
    </source>
</evidence>
<evidence type="ECO:0000256" key="5">
    <source>
        <dbReference type="SAM" id="Phobius"/>
    </source>
</evidence>
<feature type="transmembrane region" description="Helical" evidence="5">
    <location>
        <begin position="387"/>
        <end position="410"/>
    </location>
</feature>
<feature type="transmembrane region" description="Helical" evidence="5">
    <location>
        <begin position="470"/>
        <end position="491"/>
    </location>
</feature>
<feature type="transmembrane region" description="Helical" evidence="5">
    <location>
        <begin position="997"/>
        <end position="1018"/>
    </location>
</feature>
<comment type="subcellular location">
    <subcellularLocation>
        <location evidence="1">Membrane</location>
        <topology evidence="1">Multi-pass membrane protein</topology>
    </subcellularLocation>
</comment>
<feature type="transmembrane region" description="Helical" evidence="5">
    <location>
        <begin position="21"/>
        <end position="43"/>
    </location>
</feature>
<dbReference type="PANTHER" id="PTHR38454:SF1">
    <property type="entry name" value="INTEGRAL MEMBRANE PROTEIN"/>
    <property type="match status" value="1"/>
</dbReference>
<keyword evidence="4 5" id="KW-0472">Membrane</keyword>
<dbReference type="GO" id="GO:0016020">
    <property type="term" value="C:membrane"/>
    <property type="evidence" value="ECO:0007669"/>
    <property type="project" value="UniProtKB-SubCell"/>
</dbReference>
<feature type="transmembrane region" description="Helical" evidence="5">
    <location>
        <begin position="118"/>
        <end position="138"/>
    </location>
</feature>
<feature type="transmembrane region" description="Helical" evidence="5">
    <location>
        <begin position="158"/>
        <end position="177"/>
    </location>
</feature>
<feature type="transmembrane region" description="Helical" evidence="5">
    <location>
        <begin position="588"/>
        <end position="612"/>
    </location>
</feature>
<feature type="transmembrane region" description="Helical" evidence="5">
    <location>
        <begin position="348"/>
        <end position="366"/>
    </location>
</feature>
<evidence type="ECO:0000256" key="3">
    <source>
        <dbReference type="ARBA" id="ARBA00022989"/>
    </source>
</evidence>
<feature type="transmembrane region" description="Helical" evidence="5">
    <location>
        <begin position="526"/>
        <end position="543"/>
    </location>
</feature>
<dbReference type="InterPro" id="IPR018580">
    <property type="entry name" value="Uncharacterised_YfhO"/>
</dbReference>
<sequence>MTKNLNIIAKKFLNNFLKDESSLFNFLRFGTIGAVNTLHYYIWYMILLHFKIPYIVSHTIAFTFSMIGSYFLNCYFTFKTKPTLVKFIKFPLTTLANYIISTISLILLVNIIHINPKFAALLASVLPIPVTFTVTRYLLKSPTVSGDKKNYSGFLKNFLVLILLSLFSIACHMYIFYTGNLFGVSGTDNTMQFMYFIPFIQKSLTAGQHLWSWSYGLGGDVFGGFSYYYTTSLSFYLMLLIVKLGSISLTLANTLKLKLLFSILKQIVSMLILYSLLKYEGRKTYSSIIGSLIYGGCISFIHFSLFFDFMSDAYILLPLTILGWRIYLKTKNYFLFILSASLTIANNFYFGFVNFVFYAIFIILFTKFKGNTINQKILSFFKLIFKYTLFALLSLSIAAVSFIPTVMAFLNIDRFSTKFHVPFFYSIGSMLEQPSKLFSYYSILGFPLIVLIIFILPWRKLHIITKKKSILCFIFFILYLTPLSGSFFNGFSYSSDRWFYLFIFSIAYTVPDWLDENDRLKHISLSKFLIISIIIFILSLSRIPNGISFSKISQEKTYLIHIITLILGLLSFFCISLKYYIKKHSLNIIFNFTIILCAAFTLIINSNAYLYICKPDMNYSILQKSGMDNKEEREIFKKLTPSSGDFFRVIFRNPDEENTPMSYGYYGTSTYNSMIDGDLHRWLKNDLNILNRTVTPSIYANFDDRIFIETFLGCKYIVGYNHDNYTPPYGYKLINKTKNYVVYENTSNPGFDLWYSKIIDTQVYNKMNIAQKDTLLLQAAAVDQNMVQSNDAMPSTYDVTTEFPLDFKNAVTKNLSFKNGVIHAHNNASITIPIYNNRQNIRGELLFSLNLKPVNGQKIVLNVNDKSTSKMEEEYPYVYPINQFTVKLPGDTKTLNINISQGDYILSNTHLWFNSYDYYQEWVSDLNKYNLKNLYINGGIVKGNIENKEQGILALNIPFNRGWSAKVDGKHQKLIKVNGILSGLMLTPGKHNIELKFITPGLIPGIIISILSLSILILDMII</sequence>
<reference evidence="7 8" key="1">
    <citation type="journal article" date="2019" name="Int. J. Syst. Evol. Microbiol.">
        <title>Clostridium fermenticellae sp. nov., isolated from the mud in a fermentation cellar for the production of the Chinese liquor, baijiu.</title>
        <authorList>
            <person name="Xu P.X."/>
            <person name="Chai L.J."/>
            <person name="Qiu T."/>
            <person name="Zhang X.J."/>
            <person name="Lu Z.M."/>
            <person name="Xiao C."/>
            <person name="Wang S.T."/>
            <person name="Shen C.H."/>
            <person name="Shi J.S."/>
            <person name="Xu Z.H."/>
        </authorList>
    </citation>
    <scope>NUCLEOTIDE SEQUENCE [LARGE SCALE GENOMIC DNA]</scope>
    <source>
        <strain evidence="7 8">JN500901</strain>
    </source>
</reference>
<proteinExistence type="predicted"/>
<evidence type="ECO:0000259" key="6">
    <source>
        <dbReference type="Pfam" id="PF04138"/>
    </source>
</evidence>
<dbReference type="Proteomes" id="UP000266301">
    <property type="component" value="Chromosome"/>
</dbReference>
<keyword evidence="3 5" id="KW-1133">Transmembrane helix</keyword>
<feature type="transmembrane region" description="Helical" evidence="5">
    <location>
        <begin position="438"/>
        <end position="458"/>
    </location>
</feature>
<dbReference type="AlphaFoldDB" id="A0A386H612"/>
<feature type="transmembrane region" description="Helical" evidence="5">
    <location>
        <begin position="233"/>
        <end position="252"/>
    </location>
</feature>
<dbReference type="Pfam" id="PF09586">
    <property type="entry name" value="YfhO"/>
    <property type="match status" value="1"/>
</dbReference>
<feature type="transmembrane region" description="Helical" evidence="5">
    <location>
        <begin position="55"/>
        <end position="78"/>
    </location>
</feature>
<dbReference type="PANTHER" id="PTHR38454">
    <property type="entry name" value="INTEGRAL MEMBRANE PROTEIN-RELATED"/>
    <property type="match status" value="1"/>
</dbReference>
<keyword evidence="2 5" id="KW-0812">Transmembrane</keyword>
<feature type="domain" description="GtrA/DPMS transmembrane" evidence="6">
    <location>
        <begin position="28"/>
        <end position="138"/>
    </location>
</feature>
<accession>A0A386H612</accession>
<keyword evidence="8" id="KW-1185">Reference proteome</keyword>
<feature type="transmembrane region" description="Helical" evidence="5">
    <location>
        <begin position="497"/>
        <end position="514"/>
    </location>
</feature>
<dbReference type="OrthoDB" id="9815466at2"/>
<evidence type="ECO:0000256" key="1">
    <source>
        <dbReference type="ARBA" id="ARBA00004141"/>
    </source>
</evidence>
<dbReference type="RefSeq" id="WP_119973744.1">
    <property type="nucleotide sequence ID" value="NZ_CP032416.1"/>
</dbReference>
<feature type="transmembrane region" description="Helical" evidence="5">
    <location>
        <begin position="259"/>
        <end position="279"/>
    </location>
</feature>
<feature type="transmembrane region" description="Helical" evidence="5">
    <location>
        <begin position="313"/>
        <end position="328"/>
    </location>
</feature>
<dbReference type="InterPro" id="IPR007267">
    <property type="entry name" value="GtrA_DPMS_TM"/>
</dbReference>
<evidence type="ECO:0000313" key="7">
    <source>
        <dbReference type="EMBL" id="AYD41152.1"/>
    </source>
</evidence>
<evidence type="ECO:0000256" key="2">
    <source>
        <dbReference type="ARBA" id="ARBA00022692"/>
    </source>
</evidence>
<dbReference type="Pfam" id="PF04138">
    <property type="entry name" value="GtrA_DPMS_TM"/>
    <property type="match status" value="1"/>
</dbReference>
<gene>
    <name evidence="7" type="ORF">D4Z93_11755</name>
</gene>
<protein>
    <submittedName>
        <fullName evidence="7">Polysaccharide synthesis protein GtrA</fullName>
    </submittedName>
</protein>